<evidence type="ECO:0000313" key="2">
    <source>
        <dbReference type="EMBL" id="GJS66601.1"/>
    </source>
</evidence>
<protein>
    <submittedName>
        <fullName evidence="2">Uncharacterized protein</fullName>
    </submittedName>
</protein>
<reference evidence="2" key="2">
    <citation type="submission" date="2022-01" db="EMBL/GenBank/DDBJ databases">
        <authorList>
            <person name="Yamashiro T."/>
            <person name="Shiraishi A."/>
            <person name="Satake H."/>
            <person name="Nakayama K."/>
        </authorList>
    </citation>
    <scope>NUCLEOTIDE SEQUENCE</scope>
</reference>
<dbReference type="EMBL" id="BQNB010009660">
    <property type="protein sequence ID" value="GJS66601.1"/>
    <property type="molecule type" value="Genomic_DNA"/>
</dbReference>
<name>A0ABQ4XP50_9ASTR</name>
<feature type="compositionally biased region" description="Basic residues" evidence="1">
    <location>
        <begin position="224"/>
        <end position="233"/>
    </location>
</feature>
<keyword evidence="3" id="KW-1185">Reference proteome</keyword>
<reference evidence="2" key="1">
    <citation type="journal article" date="2022" name="Int. J. Mol. Sci.">
        <title>Draft Genome of Tanacetum Coccineum: Genomic Comparison of Closely Related Tanacetum-Family Plants.</title>
        <authorList>
            <person name="Yamashiro T."/>
            <person name="Shiraishi A."/>
            <person name="Nakayama K."/>
            <person name="Satake H."/>
        </authorList>
    </citation>
    <scope>NUCLEOTIDE SEQUENCE</scope>
</reference>
<comment type="caution">
    <text evidence="2">The sequence shown here is derived from an EMBL/GenBank/DDBJ whole genome shotgun (WGS) entry which is preliminary data.</text>
</comment>
<proteinExistence type="predicted"/>
<organism evidence="2 3">
    <name type="scientific">Tanacetum coccineum</name>
    <dbReference type="NCBI Taxonomy" id="301880"/>
    <lineage>
        <taxon>Eukaryota</taxon>
        <taxon>Viridiplantae</taxon>
        <taxon>Streptophyta</taxon>
        <taxon>Embryophyta</taxon>
        <taxon>Tracheophyta</taxon>
        <taxon>Spermatophyta</taxon>
        <taxon>Magnoliopsida</taxon>
        <taxon>eudicotyledons</taxon>
        <taxon>Gunneridae</taxon>
        <taxon>Pentapetalae</taxon>
        <taxon>asterids</taxon>
        <taxon>campanulids</taxon>
        <taxon>Asterales</taxon>
        <taxon>Asteraceae</taxon>
        <taxon>Asteroideae</taxon>
        <taxon>Anthemideae</taxon>
        <taxon>Anthemidinae</taxon>
        <taxon>Tanacetum</taxon>
    </lineage>
</organism>
<evidence type="ECO:0000256" key="1">
    <source>
        <dbReference type="SAM" id="MobiDB-lite"/>
    </source>
</evidence>
<accession>A0ABQ4XP50</accession>
<feature type="region of interest" description="Disordered" evidence="1">
    <location>
        <begin position="211"/>
        <end position="233"/>
    </location>
</feature>
<dbReference type="PANTHER" id="PTHR48475:SF1">
    <property type="entry name" value="RNASE H TYPE-1 DOMAIN-CONTAINING PROTEIN"/>
    <property type="match status" value="1"/>
</dbReference>
<dbReference type="PANTHER" id="PTHR48475">
    <property type="entry name" value="RIBONUCLEASE H"/>
    <property type="match status" value="1"/>
</dbReference>
<gene>
    <name evidence="2" type="ORF">Tco_0681165</name>
</gene>
<dbReference type="Proteomes" id="UP001151760">
    <property type="component" value="Unassembled WGS sequence"/>
</dbReference>
<evidence type="ECO:0000313" key="3">
    <source>
        <dbReference type="Proteomes" id="UP001151760"/>
    </source>
</evidence>
<sequence length="233" mass="26100">MRLDAAIESGWMNEAEEALQRIKRKLNKLQTLAIPKEGEELMLCLQGEQVQKTPQANKGETSNLSKNLQEKLTPTLRPWRLYLGKEAIKEGSGVGIILVSLDEKMHSYAIRLKFNASDHAMDYEALLARLVASVSKDVLTGLATIKLEFLNQEVLVGIKTRPSVKVERAVPKGEAIRLKTGGMTQDLLDGQPHIYSQFALISEQQVFSSIPRAPPLTENGLTKKGWRRKERKN</sequence>